<keyword evidence="5 8" id="KW-0862">Zinc</keyword>
<keyword evidence="6 8" id="KW-0482">Metalloprotease</keyword>
<evidence type="ECO:0008006" key="12">
    <source>
        <dbReference type="Google" id="ProtNLM"/>
    </source>
</evidence>
<feature type="region of interest" description="Disordered" evidence="9">
    <location>
        <begin position="1"/>
        <end position="22"/>
    </location>
</feature>
<evidence type="ECO:0000256" key="7">
    <source>
        <dbReference type="PIRSR" id="PIRSR601577-1"/>
    </source>
</evidence>
<dbReference type="SUPFAM" id="SSF55486">
    <property type="entry name" value="Metalloproteases ('zincins'), catalytic domain"/>
    <property type="match status" value="1"/>
</dbReference>
<dbReference type="GO" id="GO:0005737">
    <property type="term" value="C:cytoplasm"/>
    <property type="evidence" value="ECO:0007669"/>
    <property type="project" value="TreeGrafter"/>
</dbReference>
<comment type="cofactor">
    <cofactor evidence="8">
        <name>Zn(2+)</name>
        <dbReference type="ChEBI" id="CHEBI:29105"/>
    </cofactor>
    <text evidence="8">Binds 1 zinc ion per subunit.</text>
</comment>
<name>A0A699ZR26_HAELA</name>
<keyword evidence="3 8" id="KW-0479">Metal-binding</keyword>
<dbReference type="GO" id="GO:0006508">
    <property type="term" value="P:proteolysis"/>
    <property type="evidence" value="ECO:0007669"/>
    <property type="project" value="UniProtKB-KW"/>
</dbReference>
<evidence type="ECO:0000256" key="1">
    <source>
        <dbReference type="ARBA" id="ARBA00005860"/>
    </source>
</evidence>
<dbReference type="Proteomes" id="UP000485058">
    <property type="component" value="Unassembled WGS sequence"/>
</dbReference>
<dbReference type="Gene3D" id="3.90.132.10">
    <property type="entry name" value="Leishmanolysin , domain 2"/>
    <property type="match status" value="1"/>
</dbReference>
<evidence type="ECO:0000313" key="10">
    <source>
        <dbReference type="EMBL" id="GFH18392.1"/>
    </source>
</evidence>
<protein>
    <recommendedName>
        <fullName evidence="12">Leishmanolysin-like peptidase</fullName>
    </recommendedName>
</protein>
<proteinExistence type="inferred from homology"/>
<dbReference type="Pfam" id="PF01457">
    <property type="entry name" value="Peptidase_M8"/>
    <property type="match status" value="1"/>
</dbReference>
<dbReference type="GO" id="GO:0007155">
    <property type="term" value="P:cell adhesion"/>
    <property type="evidence" value="ECO:0007669"/>
    <property type="project" value="InterPro"/>
</dbReference>
<dbReference type="InterPro" id="IPR001577">
    <property type="entry name" value="Peptidase_M8"/>
</dbReference>
<dbReference type="AlphaFoldDB" id="A0A699ZR26"/>
<reference evidence="10 11" key="1">
    <citation type="submission" date="2020-02" db="EMBL/GenBank/DDBJ databases">
        <title>Draft genome sequence of Haematococcus lacustris strain NIES-144.</title>
        <authorList>
            <person name="Morimoto D."/>
            <person name="Nakagawa S."/>
            <person name="Yoshida T."/>
            <person name="Sawayama S."/>
        </authorList>
    </citation>
    <scope>NUCLEOTIDE SEQUENCE [LARGE SCALE GENOMIC DNA]</scope>
    <source>
        <strain evidence="10 11">NIES-144</strain>
    </source>
</reference>
<sequence>MACDFDLLSGRPTLDGDPPSAAGSGLLEGQALDALVHELVHALGFHFSLLSSFRQATGAGGNPVTGRPLPVTVLNRTLPSSPRPVSFLATPRVQQEARRSLGCDAAPGAQLEDEGSAGQALHHWEFRFFHMDLMTPLFLSGVRSRVTGVTLAALQDSGWYAPRWDYVQPPVARLAPGCEAVTTPCAVSQARSPGQYYCSTNGTASRQASPGCLSATVPGMCQAATPFSNGCGLTSCGASGLLLTPWDPPAPANLSCPVASQLGLQALTGPTSQTSSPMA</sequence>
<gene>
    <name evidence="10" type="ORF">HaLaN_15190</name>
</gene>
<evidence type="ECO:0000256" key="2">
    <source>
        <dbReference type="ARBA" id="ARBA00022670"/>
    </source>
</evidence>
<comment type="similarity">
    <text evidence="1">Belongs to the peptidase M8 family.</text>
</comment>
<keyword evidence="2" id="KW-0645">Protease</keyword>
<accession>A0A699ZR26</accession>
<dbReference type="GO" id="GO:0046872">
    <property type="term" value="F:metal ion binding"/>
    <property type="evidence" value="ECO:0007669"/>
    <property type="project" value="UniProtKB-KW"/>
</dbReference>
<evidence type="ECO:0000256" key="9">
    <source>
        <dbReference type="SAM" id="MobiDB-lite"/>
    </source>
</evidence>
<feature type="binding site" evidence="8">
    <location>
        <position position="41"/>
    </location>
    <ligand>
        <name>Zn(2+)</name>
        <dbReference type="ChEBI" id="CHEBI:29105"/>
        <note>catalytic</note>
    </ligand>
</feature>
<feature type="binding site" evidence="8">
    <location>
        <position position="123"/>
    </location>
    <ligand>
        <name>Zn(2+)</name>
        <dbReference type="ChEBI" id="CHEBI:29105"/>
        <note>catalytic</note>
    </ligand>
</feature>
<evidence type="ECO:0000256" key="8">
    <source>
        <dbReference type="PIRSR" id="PIRSR601577-2"/>
    </source>
</evidence>
<evidence type="ECO:0000256" key="5">
    <source>
        <dbReference type="ARBA" id="ARBA00022833"/>
    </source>
</evidence>
<comment type="caution">
    <text evidence="10">The sequence shown here is derived from an EMBL/GenBank/DDBJ whole genome shotgun (WGS) entry which is preliminary data.</text>
</comment>
<feature type="active site" evidence="7">
    <location>
        <position position="38"/>
    </location>
</feature>
<evidence type="ECO:0000313" key="11">
    <source>
        <dbReference type="Proteomes" id="UP000485058"/>
    </source>
</evidence>
<dbReference type="PANTHER" id="PTHR10942">
    <property type="entry name" value="LEISHMANOLYSIN-LIKE PEPTIDASE"/>
    <property type="match status" value="1"/>
</dbReference>
<dbReference type="GO" id="GO:0016020">
    <property type="term" value="C:membrane"/>
    <property type="evidence" value="ECO:0007669"/>
    <property type="project" value="InterPro"/>
</dbReference>
<feature type="binding site" evidence="8">
    <location>
        <position position="37"/>
    </location>
    <ligand>
        <name>Zn(2+)</name>
        <dbReference type="ChEBI" id="CHEBI:29105"/>
        <note>catalytic</note>
    </ligand>
</feature>
<keyword evidence="11" id="KW-1185">Reference proteome</keyword>
<dbReference type="PANTHER" id="PTHR10942:SF0">
    <property type="entry name" value="LEISHMANOLYSIN-LIKE PEPTIDASE"/>
    <property type="match status" value="1"/>
</dbReference>
<keyword evidence="4" id="KW-0378">Hydrolase</keyword>
<dbReference type="GO" id="GO:0004222">
    <property type="term" value="F:metalloendopeptidase activity"/>
    <property type="evidence" value="ECO:0007669"/>
    <property type="project" value="InterPro"/>
</dbReference>
<evidence type="ECO:0000256" key="6">
    <source>
        <dbReference type="ARBA" id="ARBA00023049"/>
    </source>
</evidence>
<dbReference type="EMBL" id="BLLF01001294">
    <property type="protein sequence ID" value="GFH18392.1"/>
    <property type="molecule type" value="Genomic_DNA"/>
</dbReference>
<evidence type="ECO:0000256" key="4">
    <source>
        <dbReference type="ARBA" id="ARBA00022801"/>
    </source>
</evidence>
<evidence type="ECO:0000256" key="3">
    <source>
        <dbReference type="ARBA" id="ARBA00022723"/>
    </source>
</evidence>
<organism evidence="10 11">
    <name type="scientific">Haematococcus lacustris</name>
    <name type="common">Green alga</name>
    <name type="synonym">Haematococcus pluvialis</name>
    <dbReference type="NCBI Taxonomy" id="44745"/>
    <lineage>
        <taxon>Eukaryota</taxon>
        <taxon>Viridiplantae</taxon>
        <taxon>Chlorophyta</taxon>
        <taxon>core chlorophytes</taxon>
        <taxon>Chlorophyceae</taxon>
        <taxon>CS clade</taxon>
        <taxon>Chlamydomonadales</taxon>
        <taxon>Haematococcaceae</taxon>
        <taxon>Haematococcus</taxon>
    </lineage>
</organism>